<protein>
    <submittedName>
        <fullName evidence="2">Uncharacterized protein</fullName>
    </submittedName>
</protein>
<dbReference type="Proteomes" id="UP000054011">
    <property type="component" value="Unassembled WGS sequence"/>
</dbReference>
<dbReference type="STRING" id="936756.ATE80_27130"/>
<evidence type="ECO:0000313" key="3">
    <source>
        <dbReference type="Proteomes" id="UP000054011"/>
    </source>
</evidence>
<proteinExistence type="predicted"/>
<dbReference type="EMBL" id="LNSV01000111">
    <property type="protein sequence ID" value="KUH35793.1"/>
    <property type="molecule type" value="Genomic_DNA"/>
</dbReference>
<keyword evidence="1" id="KW-0175">Coiled coil</keyword>
<accession>A0A117IUK5</accession>
<evidence type="ECO:0000256" key="1">
    <source>
        <dbReference type="SAM" id="Coils"/>
    </source>
</evidence>
<evidence type="ECO:0000313" key="2">
    <source>
        <dbReference type="EMBL" id="KUH35793.1"/>
    </source>
</evidence>
<keyword evidence="3" id="KW-1185">Reference proteome</keyword>
<sequence length="331" mass="36272">MSADPIHDHDGPADFLAALLASAHRQVGTAVIDRIAAQGGVPELRDPDLALAHMLWSAHRATGSEVAERLNRDKAVANGRRSRRSLQRLTGPGPLAGRLAWVRLKHRREALRLAHTYWPTDLTALIRDALTTLGELAELIEADELYAENPWEEITRVTLLLERQLSGIMLPTPRELARPEQLGTDYLTEVEQFLDSHVGPLQQDLGNAQQFLAGELVSRLDFSEPDAESLLGADMVVQDLAEDLEQAQGKAQTLRLVVAAVERASSDFVGEDLSRANLDDIPLKGVRWDAGTIWPDEWEAWIRQASRPAGGEEGVLIVASEPHSSVVSADA</sequence>
<organism evidence="2 3">
    <name type="scientific">Streptomyces kanasensis</name>
    <dbReference type="NCBI Taxonomy" id="936756"/>
    <lineage>
        <taxon>Bacteria</taxon>
        <taxon>Bacillati</taxon>
        <taxon>Actinomycetota</taxon>
        <taxon>Actinomycetes</taxon>
        <taxon>Kitasatosporales</taxon>
        <taxon>Streptomycetaceae</taxon>
        <taxon>Streptomyces</taxon>
    </lineage>
</organism>
<reference evidence="2 3" key="1">
    <citation type="submission" date="2015-11" db="EMBL/GenBank/DDBJ databases">
        <title>Genome-wide analysis reveals the secondary metabolome in Streptomyces kanasensis ZX01.</title>
        <authorList>
            <person name="Zhang G."/>
            <person name="Han L."/>
            <person name="Feng J."/>
            <person name="Zhang X."/>
        </authorList>
    </citation>
    <scope>NUCLEOTIDE SEQUENCE [LARGE SCALE GENOMIC DNA]</scope>
    <source>
        <strain evidence="2 3">ZX01</strain>
    </source>
</reference>
<dbReference type="OrthoDB" id="4564612at2"/>
<comment type="caution">
    <text evidence="2">The sequence shown here is derived from an EMBL/GenBank/DDBJ whole genome shotgun (WGS) entry which is preliminary data.</text>
</comment>
<name>A0A117IUK5_9ACTN</name>
<dbReference type="AlphaFoldDB" id="A0A117IUK5"/>
<feature type="coiled-coil region" evidence="1">
    <location>
        <begin position="237"/>
        <end position="264"/>
    </location>
</feature>
<gene>
    <name evidence="2" type="ORF">ATE80_27130</name>
</gene>
<dbReference type="RefSeq" id="WP_058944911.1">
    <property type="nucleotide sequence ID" value="NZ_LNSV01000111.1"/>
</dbReference>